<proteinExistence type="predicted"/>
<evidence type="ECO:0000313" key="1">
    <source>
        <dbReference type="EMBL" id="GAA2369513.1"/>
    </source>
</evidence>
<dbReference type="Proteomes" id="UP001501444">
    <property type="component" value="Unassembled WGS sequence"/>
</dbReference>
<organism evidence="1 2">
    <name type="scientific">Dactylosporangium salmoneum</name>
    <dbReference type="NCBI Taxonomy" id="53361"/>
    <lineage>
        <taxon>Bacteria</taxon>
        <taxon>Bacillati</taxon>
        <taxon>Actinomycetota</taxon>
        <taxon>Actinomycetes</taxon>
        <taxon>Micromonosporales</taxon>
        <taxon>Micromonosporaceae</taxon>
        <taxon>Dactylosporangium</taxon>
    </lineage>
</organism>
<protein>
    <submittedName>
        <fullName evidence="1">Uncharacterized protein</fullName>
    </submittedName>
</protein>
<sequence>MDRMPDGYDSFSARRRCRSAAGSRMATFRRAHGDEPAGASGHHGIAVDIDTDAIDHTNLWTYR</sequence>
<accession>A0ABN3H5F1</accession>
<keyword evidence="2" id="KW-1185">Reference proteome</keyword>
<gene>
    <name evidence="1" type="ORF">GCM10010170_069970</name>
</gene>
<evidence type="ECO:0000313" key="2">
    <source>
        <dbReference type="Proteomes" id="UP001501444"/>
    </source>
</evidence>
<dbReference type="EMBL" id="BAAARV010000069">
    <property type="protein sequence ID" value="GAA2369513.1"/>
    <property type="molecule type" value="Genomic_DNA"/>
</dbReference>
<reference evidence="1 2" key="1">
    <citation type="journal article" date="2019" name="Int. J. Syst. Evol. Microbiol.">
        <title>The Global Catalogue of Microorganisms (GCM) 10K type strain sequencing project: providing services to taxonomists for standard genome sequencing and annotation.</title>
        <authorList>
            <consortium name="The Broad Institute Genomics Platform"/>
            <consortium name="The Broad Institute Genome Sequencing Center for Infectious Disease"/>
            <person name="Wu L."/>
            <person name="Ma J."/>
        </authorList>
    </citation>
    <scope>NUCLEOTIDE SEQUENCE [LARGE SCALE GENOMIC DNA]</scope>
    <source>
        <strain evidence="1 2">JCM 3272</strain>
    </source>
</reference>
<name>A0ABN3H5F1_9ACTN</name>
<comment type="caution">
    <text evidence="1">The sequence shown here is derived from an EMBL/GenBank/DDBJ whole genome shotgun (WGS) entry which is preliminary data.</text>
</comment>